<protein>
    <recommendedName>
        <fullName evidence="2">DUF4333 domain-containing protein</fullName>
    </recommendedName>
</protein>
<feature type="chain" id="PRO_5047437238" description="DUF4333 domain-containing protein" evidence="1">
    <location>
        <begin position="25"/>
        <end position="117"/>
    </location>
</feature>
<reference evidence="4" key="1">
    <citation type="journal article" date="2019" name="Int. J. Syst. Evol. Microbiol.">
        <title>The Global Catalogue of Microorganisms (GCM) 10K type strain sequencing project: providing services to taxonomists for standard genome sequencing and annotation.</title>
        <authorList>
            <consortium name="The Broad Institute Genomics Platform"/>
            <consortium name="The Broad Institute Genome Sequencing Center for Infectious Disease"/>
            <person name="Wu L."/>
            <person name="Ma J."/>
        </authorList>
    </citation>
    <scope>NUCLEOTIDE SEQUENCE [LARGE SCALE GENOMIC DNA]</scope>
    <source>
        <strain evidence="4">JCM 17986</strain>
    </source>
</reference>
<name>A0ABP9I1Z0_9ACTN</name>
<evidence type="ECO:0000259" key="2">
    <source>
        <dbReference type="Pfam" id="PF14230"/>
    </source>
</evidence>
<evidence type="ECO:0000313" key="4">
    <source>
        <dbReference type="Proteomes" id="UP001500466"/>
    </source>
</evidence>
<comment type="caution">
    <text evidence="3">The sequence shown here is derived from an EMBL/GenBank/DDBJ whole genome shotgun (WGS) entry which is preliminary data.</text>
</comment>
<dbReference type="Pfam" id="PF14230">
    <property type="entry name" value="DUF4333"/>
    <property type="match status" value="1"/>
</dbReference>
<evidence type="ECO:0000313" key="3">
    <source>
        <dbReference type="EMBL" id="GAA4984779.1"/>
    </source>
</evidence>
<dbReference type="EMBL" id="BAABHS010000029">
    <property type="protein sequence ID" value="GAA4984779.1"/>
    <property type="molecule type" value="Genomic_DNA"/>
</dbReference>
<feature type="domain" description="DUF4333" evidence="2">
    <location>
        <begin position="46"/>
        <end position="107"/>
    </location>
</feature>
<dbReference type="InterPro" id="IPR025637">
    <property type="entry name" value="DUF4333"/>
</dbReference>
<sequence length="117" mass="12496">MTVRVADQKNTARFVMATSSLVIAACSVAVAVKVTGSDFGSPPPPRLMDPGALQQRVADQVQGYRDTPVTRVSCPASIVVKVGTRFTCHFWDGRMGEVPVTISSDQGDITLGNPTRF</sequence>
<organism evidence="3 4">
    <name type="scientific">Yinghuangia aomiensis</name>
    <dbReference type="NCBI Taxonomy" id="676205"/>
    <lineage>
        <taxon>Bacteria</taxon>
        <taxon>Bacillati</taxon>
        <taxon>Actinomycetota</taxon>
        <taxon>Actinomycetes</taxon>
        <taxon>Kitasatosporales</taxon>
        <taxon>Streptomycetaceae</taxon>
        <taxon>Yinghuangia</taxon>
    </lineage>
</organism>
<dbReference type="Proteomes" id="UP001500466">
    <property type="component" value="Unassembled WGS sequence"/>
</dbReference>
<feature type="signal peptide" evidence="1">
    <location>
        <begin position="1"/>
        <end position="24"/>
    </location>
</feature>
<accession>A0ABP9I1Z0</accession>
<keyword evidence="4" id="KW-1185">Reference proteome</keyword>
<proteinExistence type="predicted"/>
<dbReference type="PROSITE" id="PS51257">
    <property type="entry name" value="PROKAR_LIPOPROTEIN"/>
    <property type="match status" value="1"/>
</dbReference>
<keyword evidence="1" id="KW-0732">Signal</keyword>
<evidence type="ECO:0000256" key="1">
    <source>
        <dbReference type="SAM" id="SignalP"/>
    </source>
</evidence>
<gene>
    <name evidence="3" type="ORF">GCM10023205_63690</name>
</gene>